<dbReference type="Proteomes" id="UP000034849">
    <property type="component" value="Unassembled WGS sequence"/>
</dbReference>
<accession>A0A0G0GMS6</accession>
<evidence type="ECO:0000313" key="1">
    <source>
        <dbReference type="EMBL" id="KKQ27460.1"/>
    </source>
</evidence>
<protein>
    <submittedName>
        <fullName evidence="1">Uncharacterized protein</fullName>
    </submittedName>
</protein>
<reference evidence="1 2" key="1">
    <citation type="journal article" date="2015" name="Nature">
        <title>rRNA introns, odd ribosomes, and small enigmatic genomes across a large radiation of phyla.</title>
        <authorList>
            <person name="Brown C.T."/>
            <person name="Hug L.A."/>
            <person name="Thomas B.C."/>
            <person name="Sharon I."/>
            <person name="Castelle C.J."/>
            <person name="Singh A."/>
            <person name="Wilkins M.J."/>
            <person name="Williams K.H."/>
            <person name="Banfield J.F."/>
        </authorList>
    </citation>
    <scope>NUCLEOTIDE SEQUENCE [LARGE SCALE GENOMIC DNA]</scope>
</reference>
<evidence type="ECO:0000313" key="2">
    <source>
        <dbReference type="Proteomes" id="UP000034849"/>
    </source>
</evidence>
<sequence length="81" mass="9390">MRRPVRPEAHRLMGWRDVSRAERVMERNNAGSAPHCDGNTRARASDSVTTLRVSEVFLKRSVRKIWVEAFGENRNRILVVM</sequence>
<organism evidence="1 2">
    <name type="scientific">Candidatus Magasanikbacteria bacterium GW2011_GWC2_37_14</name>
    <dbReference type="NCBI Taxonomy" id="1619046"/>
    <lineage>
        <taxon>Bacteria</taxon>
        <taxon>Candidatus Magasanikiibacteriota</taxon>
    </lineage>
</organism>
<comment type="caution">
    <text evidence="1">The sequence shown here is derived from an EMBL/GenBank/DDBJ whole genome shotgun (WGS) entry which is preliminary data.</text>
</comment>
<gene>
    <name evidence="1" type="ORF">US42_C0009G0050</name>
</gene>
<dbReference type="AlphaFoldDB" id="A0A0G0GMS6"/>
<proteinExistence type="predicted"/>
<name>A0A0G0GMS6_9BACT</name>
<dbReference type="EMBL" id="LBSX01000009">
    <property type="protein sequence ID" value="KKQ27460.1"/>
    <property type="molecule type" value="Genomic_DNA"/>
</dbReference>